<evidence type="ECO:0000256" key="2">
    <source>
        <dbReference type="ARBA" id="ARBA00006840"/>
    </source>
</evidence>
<dbReference type="SUPFAM" id="SSF48652">
    <property type="entry name" value="Tetraspanin"/>
    <property type="match status" value="1"/>
</dbReference>
<sequence>MKLELEIQLLKFCCAVFNSLFLVLGLCVVGCAVWILFDQGSFLHLLSSAELRTAALVLLLIGAVVTVVSVAGCVGADREQRFLLLTYLGFLLILALGQAFVTLVLLLNKNKIKQSLDEAVDQAVHGFGGRHRADVLMDNMQHYGRCCGRMGPADWLRNSYIQSLNLTRPDVLPCSCFGTVGPGFSSAWCSELLNFTEPLFGSGNGLFDQGCEQKLSRWLQDSGATVLALDAGLIVIQAIQFVVTVLLYRAFGTKARPLNAPVNTDHVNGSGAGAGPAGGGPTVTAANMTSDPF</sequence>
<protein>
    <recommendedName>
        <fullName evidence="6">Tetraspanin</fullName>
    </recommendedName>
</protein>
<comment type="similarity">
    <text evidence="2 6">Belongs to the tetraspanin (TM4SF) family.</text>
</comment>
<dbReference type="GO" id="GO:0005886">
    <property type="term" value="C:plasma membrane"/>
    <property type="evidence" value="ECO:0007669"/>
    <property type="project" value="TreeGrafter"/>
</dbReference>
<organism evidence="8 9">
    <name type="scientific">Betta splendens</name>
    <name type="common">Siamese fighting fish</name>
    <dbReference type="NCBI Taxonomy" id="158456"/>
    <lineage>
        <taxon>Eukaryota</taxon>
        <taxon>Metazoa</taxon>
        <taxon>Chordata</taxon>
        <taxon>Craniata</taxon>
        <taxon>Vertebrata</taxon>
        <taxon>Euteleostomi</taxon>
        <taxon>Actinopterygii</taxon>
        <taxon>Neopterygii</taxon>
        <taxon>Teleostei</taxon>
        <taxon>Neoteleostei</taxon>
        <taxon>Acanthomorphata</taxon>
        <taxon>Anabantaria</taxon>
        <taxon>Anabantiformes</taxon>
        <taxon>Anabantoidei</taxon>
        <taxon>Osphronemidae</taxon>
        <taxon>Betta</taxon>
    </lineage>
</organism>
<keyword evidence="3 6" id="KW-0812">Transmembrane</keyword>
<dbReference type="Gene3D" id="1.10.1450.10">
    <property type="entry name" value="Tetraspanin"/>
    <property type="match status" value="1"/>
</dbReference>
<dbReference type="AlphaFoldDB" id="A0A6P7KWS3"/>
<dbReference type="PRINTS" id="PR00259">
    <property type="entry name" value="TMFOUR"/>
</dbReference>
<keyword evidence="4 6" id="KW-1133">Transmembrane helix</keyword>
<dbReference type="OrthoDB" id="6361633at2759"/>
<evidence type="ECO:0000256" key="5">
    <source>
        <dbReference type="ARBA" id="ARBA00023136"/>
    </source>
</evidence>
<keyword evidence="8" id="KW-1185">Reference proteome</keyword>
<dbReference type="InterPro" id="IPR000301">
    <property type="entry name" value="Tetraspanin_animals"/>
</dbReference>
<dbReference type="KEGG" id="bspl:114843583"/>
<feature type="transmembrane region" description="Helical" evidence="6">
    <location>
        <begin position="224"/>
        <end position="248"/>
    </location>
</feature>
<evidence type="ECO:0000256" key="7">
    <source>
        <dbReference type="SAM" id="MobiDB-lite"/>
    </source>
</evidence>
<dbReference type="PIRSF" id="PIRSF002419">
    <property type="entry name" value="Tetraspanin"/>
    <property type="match status" value="1"/>
</dbReference>
<evidence type="ECO:0000313" key="8">
    <source>
        <dbReference type="Proteomes" id="UP000515150"/>
    </source>
</evidence>
<keyword evidence="5 6" id="KW-0472">Membrane</keyword>
<name>A0A6P7KWS3_BETSP</name>
<evidence type="ECO:0000256" key="1">
    <source>
        <dbReference type="ARBA" id="ARBA00004141"/>
    </source>
</evidence>
<dbReference type="InParanoid" id="A0A6P7KWS3"/>
<feature type="region of interest" description="Disordered" evidence="7">
    <location>
        <begin position="267"/>
        <end position="293"/>
    </location>
</feature>
<comment type="subcellular location">
    <subcellularLocation>
        <location evidence="1 6">Membrane</location>
        <topology evidence="1 6">Multi-pass membrane protein</topology>
    </subcellularLocation>
</comment>
<dbReference type="PANTHER" id="PTHR19282:SF159">
    <property type="entry name" value="TETRASPANIN-15"/>
    <property type="match status" value="1"/>
</dbReference>
<gene>
    <name evidence="9" type="primary">si:ch73-139j3.4</name>
</gene>
<dbReference type="Pfam" id="PF00335">
    <property type="entry name" value="Tetraspanin"/>
    <property type="match status" value="1"/>
</dbReference>
<reference evidence="9" key="1">
    <citation type="submission" date="2025-08" db="UniProtKB">
        <authorList>
            <consortium name="RefSeq"/>
        </authorList>
    </citation>
    <scope>IDENTIFICATION</scope>
</reference>
<dbReference type="InterPro" id="IPR008952">
    <property type="entry name" value="Tetraspanin_EC2_sf"/>
</dbReference>
<evidence type="ECO:0000313" key="9">
    <source>
        <dbReference type="RefSeq" id="XP_028986090.1"/>
    </source>
</evidence>
<accession>A0A6P7KWS3</accession>
<evidence type="ECO:0000256" key="4">
    <source>
        <dbReference type="ARBA" id="ARBA00022989"/>
    </source>
</evidence>
<proteinExistence type="inferred from homology"/>
<dbReference type="PANTHER" id="PTHR19282">
    <property type="entry name" value="TETRASPANIN"/>
    <property type="match status" value="1"/>
</dbReference>
<evidence type="ECO:0000256" key="6">
    <source>
        <dbReference type="RuleBase" id="RU361218"/>
    </source>
</evidence>
<feature type="transmembrane region" description="Helical" evidence="6">
    <location>
        <begin position="55"/>
        <end position="75"/>
    </location>
</feature>
<feature type="transmembrane region" description="Helical" evidence="6">
    <location>
        <begin position="12"/>
        <end position="35"/>
    </location>
</feature>
<dbReference type="GeneID" id="114843583"/>
<evidence type="ECO:0000256" key="3">
    <source>
        <dbReference type="ARBA" id="ARBA00022692"/>
    </source>
</evidence>
<feature type="compositionally biased region" description="Gly residues" evidence="7">
    <location>
        <begin position="270"/>
        <end position="281"/>
    </location>
</feature>
<feature type="transmembrane region" description="Helical" evidence="6">
    <location>
        <begin position="82"/>
        <end position="107"/>
    </location>
</feature>
<dbReference type="RefSeq" id="XP_028986090.1">
    <property type="nucleotide sequence ID" value="XM_029130257.3"/>
</dbReference>
<dbReference type="Proteomes" id="UP000515150">
    <property type="component" value="Chromosome 16"/>
</dbReference>
<dbReference type="InterPro" id="IPR018499">
    <property type="entry name" value="Tetraspanin/Peripherin"/>
</dbReference>